<proteinExistence type="predicted"/>
<organism evidence="2 3">
    <name type="scientific">Ramazzottius varieornatus</name>
    <name type="common">Water bear</name>
    <name type="synonym">Tardigrade</name>
    <dbReference type="NCBI Taxonomy" id="947166"/>
    <lineage>
        <taxon>Eukaryota</taxon>
        <taxon>Metazoa</taxon>
        <taxon>Ecdysozoa</taxon>
        <taxon>Tardigrada</taxon>
        <taxon>Eutardigrada</taxon>
        <taxon>Parachela</taxon>
        <taxon>Hypsibioidea</taxon>
        <taxon>Ramazzottiidae</taxon>
        <taxon>Ramazzottius</taxon>
    </lineage>
</organism>
<feature type="compositionally biased region" description="Basic residues" evidence="1">
    <location>
        <begin position="7"/>
        <end position="16"/>
    </location>
</feature>
<comment type="caution">
    <text evidence="2">The sequence shown here is derived from an EMBL/GenBank/DDBJ whole genome shotgun (WGS) entry which is preliminary data.</text>
</comment>
<protein>
    <submittedName>
        <fullName evidence="2">Uncharacterized protein</fullName>
    </submittedName>
</protein>
<evidence type="ECO:0000313" key="2">
    <source>
        <dbReference type="EMBL" id="GAV04018.1"/>
    </source>
</evidence>
<evidence type="ECO:0000256" key="1">
    <source>
        <dbReference type="SAM" id="MobiDB-lite"/>
    </source>
</evidence>
<dbReference type="Proteomes" id="UP000186922">
    <property type="component" value="Unassembled WGS sequence"/>
</dbReference>
<dbReference type="AlphaFoldDB" id="A0A1D1VW43"/>
<name>A0A1D1VW43_RAMVA</name>
<keyword evidence="3" id="KW-1185">Reference proteome</keyword>
<feature type="region of interest" description="Disordered" evidence="1">
    <location>
        <begin position="1"/>
        <end position="33"/>
    </location>
</feature>
<evidence type="ECO:0000313" key="3">
    <source>
        <dbReference type="Proteomes" id="UP000186922"/>
    </source>
</evidence>
<accession>A0A1D1VW43</accession>
<reference evidence="2 3" key="1">
    <citation type="journal article" date="2016" name="Nat. Commun.">
        <title>Extremotolerant tardigrade genome and improved radiotolerance of human cultured cells by tardigrade-unique protein.</title>
        <authorList>
            <person name="Hashimoto T."/>
            <person name="Horikawa D.D."/>
            <person name="Saito Y."/>
            <person name="Kuwahara H."/>
            <person name="Kozuka-Hata H."/>
            <person name="Shin-I T."/>
            <person name="Minakuchi Y."/>
            <person name="Ohishi K."/>
            <person name="Motoyama A."/>
            <person name="Aizu T."/>
            <person name="Enomoto A."/>
            <person name="Kondo K."/>
            <person name="Tanaka S."/>
            <person name="Hara Y."/>
            <person name="Koshikawa S."/>
            <person name="Sagara H."/>
            <person name="Miura T."/>
            <person name="Yokobori S."/>
            <person name="Miyagawa K."/>
            <person name="Suzuki Y."/>
            <person name="Kubo T."/>
            <person name="Oyama M."/>
            <person name="Kohara Y."/>
            <person name="Fujiyama A."/>
            <person name="Arakawa K."/>
            <person name="Katayama T."/>
            <person name="Toyoda A."/>
            <person name="Kunieda T."/>
        </authorList>
    </citation>
    <scope>NUCLEOTIDE SEQUENCE [LARGE SCALE GENOMIC DNA]</scope>
    <source>
        <strain evidence="2 3">YOKOZUNA-1</strain>
    </source>
</reference>
<gene>
    <name evidence="2" type="primary">RvY_14365-1</name>
    <name evidence="2" type="synonym">RvY_14365.1</name>
    <name evidence="2" type="ORF">RvY_14365</name>
</gene>
<sequence length="169" mass="19025">MLGKLKNAVHHRKPKPHIGIDEATGPEDNRVDPDNFFLEEPAELEEALENTRMFLNKSASQETLNIVFNHRPKRRASAGSIVMDAPPIQPTDLFEEPMPLSESQGALVPKVVEIPAVRISQIPLDKVFGHVRYSKAEVLQLRGVLGYTMQELGDHGKWRSKQRVKTTLD</sequence>
<dbReference type="EMBL" id="BDGG01000010">
    <property type="protein sequence ID" value="GAV04018.1"/>
    <property type="molecule type" value="Genomic_DNA"/>
</dbReference>